<proteinExistence type="predicted"/>
<evidence type="ECO:0000313" key="2">
    <source>
        <dbReference type="EMBL" id="KAF7490891.1"/>
    </source>
</evidence>
<protein>
    <submittedName>
        <fullName evidence="2 3">Uncharacterized protein</fullName>
    </submittedName>
</protein>
<evidence type="ECO:0000313" key="3">
    <source>
        <dbReference type="EnsemblMetazoa" id="KAF7490891.1"/>
    </source>
</evidence>
<accession>A0A834VBR4</accession>
<dbReference type="EMBL" id="WVUK01000062">
    <property type="protein sequence ID" value="KAF7490891.1"/>
    <property type="molecule type" value="Genomic_DNA"/>
</dbReference>
<feature type="compositionally biased region" description="Polar residues" evidence="1">
    <location>
        <begin position="28"/>
        <end position="42"/>
    </location>
</feature>
<name>A0A834VBR4_SARSC</name>
<reference evidence="3" key="3">
    <citation type="submission" date="2022-06" db="UniProtKB">
        <authorList>
            <consortium name="EnsemblMetazoa"/>
        </authorList>
    </citation>
    <scope>IDENTIFICATION</scope>
</reference>
<feature type="region of interest" description="Disordered" evidence="1">
    <location>
        <begin position="1"/>
        <end position="58"/>
    </location>
</feature>
<sequence length="194" mass="22664">MEMSKSFEKRSKSNGKDSNRNDCLAWKQSDSSNHAKSQNNPIYNEDVEGGGGERRPKQSDLNELVQALMNVLETDSNRTDFSPNRNVRLERKHNPSSRRMDRESLNVFGKRTNLLRSPFRSEKSLFHGHTRRRTRINDCDLIRKSFRINAKNLEDNSCARIRNSLSESIRREQTKILDKIQSLREMLSKIIKQD</sequence>
<keyword evidence="4" id="KW-1185">Reference proteome</keyword>
<dbReference type="EnsemblMetazoa" id="SSS_1095s_mrna">
    <property type="protein sequence ID" value="KAF7490891.1"/>
    <property type="gene ID" value="SSS_1095"/>
</dbReference>
<reference evidence="4" key="1">
    <citation type="journal article" date="2020" name="PLoS Negl. Trop. Dis.">
        <title>High-quality nuclear genome for Sarcoptes scabiei-A critical resource for a neglected parasite.</title>
        <authorList>
            <person name="Korhonen P.K."/>
            <person name="Gasser R.B."/>
            <person name="Ma G."/>
            <person name="Wang T."/>
            <person name="Stroehlein A.J."/>
            <person name="Young N.D."/>
            <person name="Ang C.S."/>
            <person name="Fernando D.D."/>
            <person name="Lu H.C."/>
            <person name="Taylor S."/>
            <person name="Reynolds S.L."/>
            <person name="Mofiz E."/>
            <person name="Najaraj S.H."/>
            <person name="Gowda H."/>
            <person name="Madugundu A."/>
            <person name="Renuse S."/>
            <person name="Holt D."/>
            <person name="Pandey A."/>
            <person name="Papenfuss A.T."/>
            <person name="Fischer K."/>
        </authorList>
    </citation>
    <scope>NUCLEOTIDE SEQUENCE [LARGE SCALE GENOMIC DNA]</scope>
</reference>
<organism evidence="2">
    <name type="scientific">Sarcoptes scabiei</name>
    <name type="common">Itch mite</name>
    <name type="synonym">Acarus scabiei</name>
    <dbReference type="NCBI Taxonomy" id="52283"/>
    <lineage>
        <taxon>Eukaryota</taxon>
        <taxon>Metazoa</taxon>
        <taxon>Ecdysozoa</taxon>
        <taxon>Arthropoda</taxon>
        <taxon>Chelicerata</taxon>
        <taxon>Arachnida</taxon>
        <taxon>Acari</taxon>
        <taxon>Acariformes</taxon>
        <taxon>Sarcoptiformes</taxon>
        <taxon>Astigmata</taxon>
        <taxon>Psoroptidia</taxon>
        <taxon>Sarcoptoidea</taxon>
        <taxon>Sarcoptidae</taxon>
        <taxon>Sarcoptinae</taxon>
        <taxon>Sarcoptes</taxon>
    </lineage>
</organism>
<dbReference type="AlphaFoldDB" id="A0A834VBR4"/>
<evidence type="ECO:0000313" key="4">
    <source>
        <dbReference type="Proteomes" id="UP000070412"/>
    </source>
</evidence>
<dbReference type="Proteomes" id="UP000070412">
    <property type="component" value="Unassembled WGS sequence"/>
</dbReference>
<evidence type="ECO:0000256" key="1">
    <source>
        <dbReference type="SAM" id="MobiDB-lite"/>
    </source>
</evidence>
<reference evidence="2" key="2">
    <citation type="submission" date="2020-01" db="EMBL/GenBank/DDBJ databases">
        <authorList>
            <person name="Korhonen P.K.K."/>
            <person name="Guangxu M.G."/>
            <person name="Wang T.W."/>
            <person name="Stroehlein A.J.S."/>
            <person name="Young N.D."/>
            <person name="Ang C.-S.A."/>
            <person name="Fernando D.W.F."/>
            <person name="Lu H.L."/>
            <person name="Taylor S.T."/>
            <person name="Ehtesham M.E.M."/>
            <person name="Najaraj S.H.N."/>
            <person name="Harsha G.H.G."/>
            <person name="Madugundu A.M."/>
            <person name="Renuse S.R."/>
            <person name="Holt D.H."/>
            <person name="Pandey A.P."/>
            <person name="Papenfuss A.P."/>
            <person name="Gasser R.B.G."/>
            <person name="Fischer K.F."/>
        </authorList>
    </citation>
    <scope>NUCLEOTIDE SEQUENCE</scope>
    <source>
        <strain evidence="2">SSS_KF_BRIS2020</strain>
    </source>
</reference>
<feature type="compositionally biased region" description="Basic and acidic residues" evidence="1">
    <location>
        <begin position="1"/>
        <end position="20"/>
    </location>
</feature>
<gene>
    <name evidence="2" type="ORF">SSS_1095</name>
</gene>